<dbReference type="SUPFAM" id="SSF53474">
    <property type="entry name" value="alpha/beta-Hydrolases"/>
    <property type="match status" value="1"/>
</dbReference>
<keyword evidence="4" id="KW-1133">Transmembrane helix</keyword>
<dbReference type="InterPro" id="IPR019826">
    <property type="entry name" value="Carboxylesterase_B_AS"/>
</dbReference>
<keyword evidence="4" id="KW-0472">Membrane</keyword>
<comment type="similarity">
    <text evidence="1 3">Belongs to the type-B carboxylesterase/lipase family.</text>
</comment>
<dbReference type="VEuPathDB" id="FungiDB:PV10_04352"/>
<dbReference type="HOGENOM" id="CLU_006586_10_3_1"/>
<dbReference type="Proteomes" id="UP000054302">
    <property type="component" value="Unassembled WGS sequence"/>
</dbReference>
<dbReference type="GeneID" id="27322197"/>
<keyword evidence="2 3" id="KW-0378">Hydrolase</keyword>
<dbReference type="OrthoDB" id="408631at2759"/>
<dbReference type="PANTHER" id="PTHR11559">
    <property type="entry name" value="CARBOXYLESTERASE"/>
    <property type="match status" value="1"/>
</dbReference>
<dbReference type="Gene3D" id="3.40.50.1820">
    <property type="entry name" value="alpha/beta hydrolase"/>
    <property type="match status" value="1"/>
</dbReference>
<dbReference type="GO" id="GO:0016787">
    <property type="term" value="F:hydrolase activity"/>
    <property type="evidence" value="ECO:0007669"/>
    <property type="project" value="UniProtKB-KW"/>
</dbReference>
<dbReference type="InterPro" id="IPR002018">
    <property type="entry name" value="CarbesteraseB"/>
</dbReference>
<dbReference type="EC" id="3.1.1.-" evidence="3"/>
<dbReference type="STRING" id="212818.A0A0D1ZEI6"/>
<feature type="transmembrane region" description="Helical" evidence="4">
    <location>
        <begin position="33"/>
        <end position="55"/>
    </location>
</feature>
<keyword evidence="4" id="KW-0812">Transmembrane</keyword>
<dbReference type="PROSITE" id="PS00941">
    <property type="entry name" value="CARBOXYLESTERASE_B_2"/>
    <property type="match status" value="1"/>
</dbReference>
<dbReference type="InterPro" id="IPR050309">
    <property type="entry name" value="Type-B_Carboxylest/Lipase"/>
</dbReference>
<evidence type="ECO:0000256" key="1">
    <source>
        <dbReference type="ARBA" id="ARBA00005964"/>
    </source>
</evidence>
<dbReference type="OMA" id="SIAHHIM"/>
<accession>A0A0D1ZEI6</accession>
<dbReference type="InterPro" id="IPR029058">
    <property type="entry name" value="AB_hydrolase_fold"/>
</dbReference>
<feature type="domain" description="Carboxylesterase type B" evidence="5">
    <location>
        <begin position="60"/>
        <end position="541"/>
    </location>
</feature>
<evidence type="ECO:0000256" key="2">
    <source>
        <dbReference type="ARBA" id="ARBA00022801"/>
    </source>
</evidence>
<dbReference type="EMBL" id="KN847522">
    <property type="protein sequence ID" value="KIV93112.1"/>
    <property type="molecule type" value="Genomic_DNA"/>
</dbReference>
<dbReference type="PROSITE" id="PS00122">
    <property type="entry name" value="CARBOXYLESTERASE_B_1"/>
    <property type="match status" value="1"/>
</dbReference>
<dbReference type="ESTHER" id="9euro-a0a0d1zei6">
    <property type="family name" value="Fungal_carboxylesterase_lipase"/>
</dbReference>
<evidence type="ECO:0000313" key="6">
    <source>
        <dbReference type="EMBL" id="KIV93112.1"/>
    </source>
</evidence>
<evidence type="ECO:0000256" key="4">
    <source>
        <dbReference type="SAM" id="Phobius"/>
    </source>
</evidence>
<dbReference type="RefSeq" id="XP_016224686.1">
    <property type="nucleotide sequence ID" value="XM_016368898.1"/>
</dbReference>
<evidence type="ECO:0000256" key="3">
    <source>
        <dbReference type="RuleBase" id="RU361235"/>
    </source>
</evidence>
<protein>
    <recommendedName>
        <fullName evidence="3">Carboxylic ester hydrolase</fullName>
        <ecNumber evidence="3">3.1.1.-</ecNumber>
    </recommendedName>
</protein>
<sequence>MDPDQPIDASKPESLRPTRWQFFRNLSSCAKSLILLSIAGVALLIIIAVVAFLYLPRHVPMVLLQQGTYQGVMMFRSDFNTAVEGFMGIPYAHSPLGELRFARPRPVFNSNETFKASKYGPSCPGTSLTNSSESDSSSEDCLTVNVFRPALEINEPLPVGVYFHGGGFSRGAARNHDTASMVSWAEPFIGVSFNYRLGALGFLNSEMMHEQKVLNLGLHDQVMLLDWVQQNIAAFGGDPEQVTVFGNSAGAHSIGHHLYNNKTVFHRAIMESGGPFSRALHPYNSTLNEKQFQTFMSEVNCTDIKCLRKANITNILNASDTVFSRWGPSLRWAWQPVIDGELVPGRPLENTPRNVTILTGFNTNEGSVFVPRNLSTSTEFDNFFNTLLPQLNRSTLNTTGATAPTINETVAEIYPEKEYVEWRKVGKQFRRLEAAYGQYAYSCAVRQNAAIFDNVYLYHWAVNRTVLGGASHGDQVSYEVMSNDVRRISSTQRQLARLFHGYITSFIVHGDPNGGYDDDDRPNWSQVSDRNKTMIIGLGNNERAGGSSKGVVAQLVHDTWAIDECEYWSVQSRNYED</sequence>
<proteinExistence type="inferred from homology"/>
<evidence type="ECO:0000313" key="7">
    <source>
        <dbReference type="Proteomes" id="UP000054302"/>
    </source>
</evidence>
<keyword evidence="7" id="KW-1185">Reference proteome</keyword>
<organism evidence="6 7">
    <name type="scientific">Exophiala mesophila</name>
    <name type="common">Black yeast-like fungus</name>
    <dbReference type="NCBI Taxonomy" id="212818"/>
    <lineage>
        <taxon>Eukaryota</taxon>
        <taxon>Fungi</taxon>
        <taxon>Dikarya</taxon>
        <taxon>Ascomycota</taxon>
        <taxon>Pezizomycotina</taxon>
        <taxon>Eurotiomycetes</taxon>
        <taxon>Chaetothyriomycetidae</taxon>
        <taxon>Chaetothyriales</taxon>
        <taxon>Herpotrichiellaceae</taxon>
        <taxon>Exophiala</taxon>
    </lineage>
</organism>
<evidence type="ECO:0000259" key="5">
    <source>
        <dbReference type="Pfam" id="PF00135"/>
    </source>
</evidence>
<gene>
    <name evidence="6" type="ORF">PV10_04352</name>
</gene>
<dbReference type="InterPro" id="IPR019819">
    <property type="entry name" value="Carboxylesterase_B_CS"/>
</dbReference>
<reference evidence="6 7" key="1">
    <citation type="submission" date="2015-01" db="EMBL/GenBank/DDBJ databases">
        <title>The Genome Sequence of Exophiala mesophila CBS40295.</title>
        <authorList>
            <consortium name="The Broad Institute Genomics Platform"/>
            <person name="Cuomo C."/>
            <person name="de Hoog S."/>
            <person name="Gorbushina A."/>
            <person name="Stielow B."/>
            <person name="Teixiera M."/>
            <person name="Abouelleil A."/>
            <person name="Chapman S.B."/>
            <person name="Priest M."/>
            <person name="Young S.K."/>
            <person name="Wortman J."/>
            <person name="Nusbaum C."/>
            <person name="Birren B."/>
        </authorList>
    </citation>
    <scope>NUCLEOTIDE SEQUENCE [LARGE SCALE GENOMIC DNA]</scope>
    <source>
        <strain evidence="6 7">CBS 40295</strain>
    </source>
</reference>
<dbReference type="AlphaFoldDB" id="A0A0D1ZEI6"/>
<dbReference type="Pfam" id="PF00135">
    <property type="entry name" value="COesterase"/>
    <property type="match status" value="1"/>
</dbReference>
<name>A0A0D1ZEI6_EXOME</name>